<dbReference type="InterPro" id="IPR000421">
    <property type="entry name" value="FA58C"/>
</dbReference>
<evidence type="ECO:0000256" key="1">
    <source>
        <dbReference type="SAM" id="MobiDB-lite"/>
    </source>
</evidence>
<organism evidence="3 4">
    <name type="scientific">Actinokineospora soli</name>
    <dbReference type="NCBI Taxonomy" id="1048753"/>
    <lineage>
        <taxon>Bacteria</taxon>
        <taxon>Bacillati</taxon>
        <taxon>Actinomycetota</taxon>
        <taxon>Actinomycetes</taxon>
        <taxon>Pseudonocardiales</taxon>
        <taxon>Pseudonocardiaceae</taxon>
        <taxon>Actinokineospora</taxon>
    </lineage>
</organism>
<dbReference type="Proteomes" id="UP001596512">
    <property type="component" value="Unassembled WGS sequence"/>
</dbReference>
<keyword evidence="4" id="KW-1185">Reference proteome</keyword>
<dbReference type="Gene3D" id="2.60.120.260">
    <property type="entry name" value="Galactose-binding domain-like"/>
    <property type="match status" value="1"/>
</dbReference>
<dbReference type="EMBL" id="JBHTEY010000004">
    <property type="protein sequence ID" value="MFC7616970.1"/>
    <property type="molecule type" value="Genomic_DNA"/>
</dbReference>
<dbReference type="InterPro" id="IPR008979">
    <property type="entry name" value="Galactose-bd-like_sf"/>
</dbReference>
<name>A0ABW2TT03_9PSEU</name>
<gene>
    <name evidence="3" type="ORF">ACFQV2_29525</name>
</gene>
<evidence type="ECO:0000313" key="3">
    <source>
        <dbReference type="EMBL" id="MFC7616970.1"/>
    </source>
</evidence>
<protein>
    <submittedName>
        <fullName evidence="3">Discoidin domain-containing protein</fullName>
    </submittedName>
</protein>
<reference evidence="4" key="1">
    <citation type="journal article" date="2019" name="Int. J. Syst. Evol. Microbiol.">
        <title>The Global Catalogue of Microorganisms (GCM) 10K type strain sequencing project: providing services to taxonomists for standard genome sequencing and annotation.</title>
        <authorList>
            <consortium name="The Broad Institute Genomics Platform"/>
            <consortium name="The Broad Institute Genome Sequencing Center for Infectious Disease"/>
            <person name="Wu L."/>
            <person name="Ma J."/>
        </authorList>
    </citation>
    <scope>NUCLEOTIDE SEQUENCE [LARGE SCALE GENOMIC DNA]</scope>
    <source>
        <strain evidence="4">JCM 17695</strain>
    </source>
</reference>
<feature type="region of interest" description="Disordered" evidence="1">
    <location>
        <begin position="326"/>
        <end position="351"/>
    </location>
</feature>
<evidence type="ECO:0000313" key="4">
    <source>
        <dbReference type="Proteomes" id="UP001596512"/>
    </source>
</evidence>
<feature type="domain" description="F5/8 type C" evidence="2">
    <location>
        <begin position="102"/>
        <end position="237"/>
    </location>
</feature>
<proteinExistence type="predicted"/>
<accession>A0ABW2TT03</accession>
<dbReference type="PROSITE" id="PS50022">
    <property type="entry name" value="FA58C_3"/>
    <property type="match status" value="1"/>
</dbReference>
<evidence type="ECO:0000259" key="2">
    <source>
        <dbReference type="PROSITE" id="PS50022"/>
    </source>
</evidence>
<sequence>MPIRLAACLLSAALAAPTPPAVGVSAELAGFWRAYRAGAPDLAMRAARLDHVVRTGLGHDAEPVREAVRLLAGDPARAWTARLALLGARGPAAQRSFVDAAVREYDTAYAARPAAVTTTLGAHGGHGPDRMTDGDPATYYWSAGPAVAGAAVTVDLGGPRRVRGVRLLLGKPDRPLDHLRRGVLEFSPDGRTWTPVARVERPEHAVDVTADTRFVRLRSEADQPHWLVVRELSVVACPTGRATDGDPTTVFTVTGEAVELPLSADRPASALVVRAAPGTAPGGEVQVRAGAAGWATVGRLAGPYTEVPLPEGGATRVRIVRGGEMTPWRCTRSPPGRHAERHRPHGAVTGE</sequence>
<dbReference type="SUPFAM" id="SSF49785">
    <property type="entry name" value="Galactose-binding domain-like"/>
    <property type="match status" value="1"/>
</dbReference>
<dbReference type="Pfam" id="PF00754">
    <property type="entry name" value="F5_F8_type_C"/>
    <property type="match status" value="1"/>
</dbReference>
<comment type="caution">
    <text evidence="3">The sequence shown here is derived from an EMBL/GenBank/DDBJ whole genome shotgun (WGS) entry which is preliminary data.</text>
</comment>